<reference evidence="3 5" key="1">
    <citation type="submission" date="2018-07" db="EMBL/GenBank/DDBJ databases">
        <title>Brachybacterium saurashtrense DSM 23186 genome sequence.</title>
        <authorList>
            <person name="Guo L."/>
        </authorList>
    </citation>
    <scope>NUCLEOTIDE SEQUENCE [LARGE SCALE GENOMIC DNA]</scope>
    <source>
        <strain evidence="3 5">DSM 23186</strain>
    </source>
</reference>
<feature type="domain" description="Rv3660c-like CheY-like N-terminal" evidence="2">
    <location>
        <begin position="63"/>
        <end position="172"/>
    </location>
</feature>
<feature type="compositionally biased region" description="Low complexity" evidence="1">
    <location>
        <begin position="1"/>
        <end position="24"/>
    </location>
</feature>
<reference evidence="4 6" key="2">
    <citation type="submission" date="2018-08" db="EMBL/GenBank/DDBJ databases">
        <title>Brachybacterium saurashtrense DSM 23186.</title>
        <authorList>
            <person name="Li Y."/>
        </authorList>
    </citation>
    <scope>NUCLEOTIDE SEQUENCE [LARGE SCALE GENOMIC DNA]</scope>
    <source>
        <strain evidence="4 6">DSM 23186</strain>
    </source>
</reference>
<evidence type="ECO:0000259" key="2">
    <source>
        <dbReference type="Pfam" id="PF26563"/>
    </source>
</evidence>
<organism evidence="4 6">
    <name type="scientific">Brachybacterium saurashtrense</name>
    <dbReference type="NCBI Taxonomy" id="556288"/>
    <lineage>
        <taxon>Bacteria</taxon>
        <taxon>Bacillati</taxon>
        <taxon>Actinomycetota</taxon>
        <taxon>Actinomycetes</taxon>
        <taxon>Micrococcales</taxon>
        <taxon>Dermabacteraceae</taxon>
        <taxon>Brachybacterium</taxon>
    </lineage>
</organism>
<dbReference type="Proteomes" id="UP000282185">
    <property type="component" value="Unassembled WGS sequence"/>
</dbReference>
<dbReference type="InterPro" id="IPR059050">
    <property type="entry name" value="Rv3660c_N"/>
</dbReference>
<evidence type="ECO:0000313" key="6">
    <source>
        <dbReference type="Proteomes" id="UP000282185"/>
    </source>
</evidence>
<dbReference type="Pfam" id="PF26563">
    <property type="entry name" value="Rv3660c_N"/>
    <property type="match status" value="1"/>
</dbReference>
<dbReference type="RefSeq" id="WP_115413767.1">
    <property type="nucleotide sequence ID" value="NZ_CP031356.1"/>
</dbReference>
<evidence type="ECO:0000256" key="1">
    <source>
        <dbReference type="SAM" id="MobiDB-lite"/>
    </source>
</evidence>
<dbReference type="EMBL" id="CP031356">
    <property type="protein sequence ID" value="AXK46028.1"/>
    <property type="molecule type" value="Genomic_DNA"/>
</dbReference>
<keyword evidence="5" id="KW-1185">Reference proteome</keyword>
<evidence type="ECO:0000313" key="5">
    <source>
        <dbReference type="Proteomes" id="UP000254236"/>
    </source>
</evidence>
<gene>
    <name evidence="3" type="ORF">DWV08_10680</name>
    <name evidence="4" type="ORF">DXU92_02430</name>
</gene>
<dbReference type="InterPro" id="IPR027417">
    <property type="entry name" value="P-loop_NTPase"/>
</dbReference>
<evidence type="ECO:0000313" key="3">
    <source>
        <dbReference type="EMBL" id="AXK46028.1"/>
    </source>
</evidence>
<dbReference type="OrthoDB" id="3252838at2"/>
<dbReference type="SUPFAM" id="SSF52540">
    <property type="entry name" value="P-loop containing nucleoside triphosphate hydrolases"/>
    <property type="match status" value="1"/>
</dbReference>
<evidence type="ECO:0000313" key="4">
    <source>
        <dbReference type="EMBL" id="RRR23767.1"/>
    </source>
</evidence>
<accession>A0A345YQ26</accession>
<dbReference type="Gene3D" id="3.40.50.300">
    <property type="entry name" value="P-loop containing nucleotide triphosphate hydrolases"/>
    <property type="match status" value="1"/>
</dbReference>
<name>A0A345YQ26_9MICO</name>
<feature type="region of interest" description="Disordered" evidence="1">
    <location>
        <begin position="1"/>
        <end position="53"/>
    </location>
</feature>
<dbReference type="AlphaFoldDB" id="A0A345YQ26"/>
<dbReference type="KEGG" id="bsau:DWV08_10680"/>
<dbReference type="Proteomes" id="UP000254236">
    <property type="component" value="Chromosome"/>
</dbReference>
<sequence>MNSTLSPAPTAAAPVPGLAGATVPTDPGADGPSLPRRRRARFPGASVEEPTASARPAMRWAGADGTLAELVRDHATAAGLELVGRGDGPRAADGADAAVCTLIDPTALAEAAARVGAGALAGPGPLLVVTTGQETPPRVWKEALAAGAEAVLSLPEESEDLLSRLAEHARPRTASLLLGVVGGCGGAGASSFAARLAAAARRHGPVTLVDADPLGGGADLLVEAPPREGLRWQDVQELGPDDGDALREGLPVVDEVRMLVAGDGPGPGPDALRPVLSALAPLGGTVVVDLGPEAVPAAAEHLHRLLAVVPATDHAVRAAARRLRSWRLPHGLAQVVVRRGGPLAPVEVCEDLALPLAAAFRDSPRGTVPLLDVRRRGADRAARALLARLPEEVRP</sequence>
<dbReference type="EMBL" id="QSWH01000002">
    <property type="protein sequence ID" value="RRR23767.1"/>
    <property type="molecule type" value="Genomic_DNA"/>
</dbReference>
<protein>
    <recommendedName>
        <fullName evidence="2">Rv3660c-like CheY-like N-terminal domain-containing protein</fullName>
    </recommendedName>
</protein>
<proteinExistence type="predicted"/>